<name>A0AAD2GAF5_9STRA</name>
<dbReference type="GO" id="GO:0051017">
    <property type="term" value="P:actin filament bundle assembly"/>
    <property type="evidence" value="ECO:0007669"/>
    <property type="project" value="TreeGrafter"/>
</dbReference>
<dbReference type="AlphaFoldDB" id="A0AAD2GAF5"/>
<proteinExistence type="predicted"/>
<comment type="caution">
    <text evidence="4">The sequence shown here is derived from an EMBL/GenBank/DDBJ whole genome shotgun (WGS) entry which is preliminary data.</text>
</comment>
<evidence type="ECO:0000313" key="4">
    <source>
        <dbReference type="EMBL" id="CAJ1966742.1"/>
    </source>
</evidence>
<keyword evidence="2" id="KW-0040">ANK repeat</keyword>
<dbReference type="PANTHER" id="PTHR24153:SF8">
    <property type="entry name" value="FORKED, ISOFORM F"/>
    <property type="match status" value="1"/>
</dbReference>
<dbReference type="GO" id="GO:0005737">
    <property type="term" value="C:cytoplasm"/>
    <property type="evidence" value="ECO:0007669"/>
    <property type="project" value="TreeGrafter"/>
</dbReference>
<evidence type="ECO:0000256" key="3">
    <source>
        <dbReference type="SAM" id="MobiDB-lite"/>
    </source>
</evidence>
<organism evidence="4 5">
    <name type="scientific">Cylindrotheca closterium</name>
    <dbReference type="NCBI Taxonomy" id="2856"/>
    <lineage>
        <taxon>Eukaryota</taxon>
        <taxon>Sar</taxon>
        <taxon>Stramenopiles</taxon>
        <taxon>Ochrophyta</taxon>
        <taxon>Bacillariophyta</taxon>
        <taxon>Bacillariophyceae</taxon>
        <taxon>Bacillariophycidae</taxon>
        <taxon>Bacillariales</taxon>
        <taxon>Bacillariaceae</taxon>
        <taxon>Cylindrotheca</taxon>
    </lineage>
</organism>
<dbReference type="InterPro" id="IPR002110">
    <property type="entry name" value="Ankyrin_rpt"/>
</dbReference>
<feature type="region of interest" description="Disordered" evidence="3">
    <location>
        <begin position="1"/>
        <end position="40"/>
    </location>
</feature>
<evidence type="ECO:0000256" key="1">
    <source>
        <dbReference type="ARBA" id="ARBA00022737"/>
    </source>
</evidence>
<dbReference type="SMART" id="SM00248">
    <property type="entry name" value="ANK"/>
    <property type="match status" value="4"/>
</dbReference>
<dbReference type="InterPro" id="IPR052420">
    <property type="entry name" value="Espin/Espin-like"/>
</dbReference>
<dbReference type="InterPro" id="IPR036770">
    <property type="entry name" value="Ankyrin_rpt-contain_sf"/>
</dbReference>
<reference evidence="4" key="1">
    <citation type="submission" date="2023-08" db="EMBL/GenBank/DDBJ databases">
        <authorList>
            <person name="Audoor S."/>
            <person name="Bilcke G."/>
        </authorList>
    </citation>
    <scope>NUCLEOTIDE SEQUENCE</scope>
</reference>
<evidence type="ECO:0000313" key="5">
    <source>
        <dbReference type="Proteomes" id="UP001295423"/>
    </source>
</evidence>
<keyword evidence="1" id="KW-0677">Repeat</keyword>
<feature type="compositionally biased region" description="Low complexity" evidence="3">
    <location>
        <begin position="19"/>
        <end position="29"/>
    </location>
</feature>
<evidence type="ECO:0000256" key="2">
    <source>
        <dbReference type="ARBA" id="ARBA00023043"/>
    </source>
</evidence>
<sequence>MEDKSMKLRPMKRQRVEQSSSSSSSRSSSDPAEVNTTTTSVSLTDLLRAGKWNEATKRVEENPNEVTAASDPSPLALACRFGASVECIRRILEVCPQKVRRLLDSRGTPVHEAIVCENVGPDVIGLLLKADEELGADSPRATVMQDVDGYTPIHLLIRRRFQSHVLGSGEHFMELLEMLVQSAPESVVIPDRGEYEEPPCVMCLKANVYAPLLQLEGATAVRIERDIHDMVRCMLQHYPSAASCVFSGYRGKYTALHSAVFHGRCPDTIRLLIEAEKRCPTSSEEKPGLLANTQGELPLHFCSMRGEPPRTVALLAAGAPEAVSKRDASGLTPMHWLWIRFVSTLLAIDDAERGNLACIPIKKSCNMKTTESNKYSSFAFLEQGDFEADLQFVRRVDPSVDFLRMRHIPGEVLDETDALNFAKRTETILQHVRDRHRQLGAANLDENDDNDGEVLWSRVETVASLFWTKVVSMLKAVETTSDDQDGFSLVQAAFKSQYCPPQVGRIVASMYPSEMADKDENGMLVLHHAALRPWHAWDWPRNTTSDSANAQLLELESASLLRTAMELSPLSAGSQKDVTGRLPIHCAIPTFVRAFSSSGRLCTESSVKEILELLTMFVKMNPDSLHQTDPNTGLYPFLQATAVSTEEASASAGSFPEEFSLSAVYTLLHADPSIVRSGIR</sequence>
<accession>A0AAD2GAF5</accession>
<dbReference type="SUPFAM" id="SSF48403">
    <property type="entry name" value="Ankyrin repeat"/>
    <property type="match status" value="1"/>
</dbReference>
<dbReference type="PANTHER" id="PTHR24153">
    <property type="entry name" value="ESPIN"/>
    <property type="match status" value="1"/>
</dbReference>
<keyword evidence="5" id="KW-1185">Reference proteome</keyword>
<dbReference type="Proteomes" id="UP001295423">
    <property type="component" value="Unassembled WGS sequence"/>
</dbReference>
<gene>
    <name evidence="4" type="ORF">CYCCA115_LOCUS22325</name>
</gene>
<protein>
    <submittedName>
        <fullName evidence="4">Uncharacterized protein</fullName>
    </submittedName>
</protein>
<dbReference type="GO" id="GO:0051015">
    <property type="term" value="F:actin filament binding"/>
    <property type="evidence" value="ECO:0007669"/>
    <property type="project" value="TreeGrafter"/>
</dbReference>
<dbReference type="EMBL" id="CAKOGP040002313">
    <property type="protein sequence ID" value="CAJ1966742.1"/>
    <property type="molecule type" value="Genomic_DNA"/>
</dbReference>
<dbReference type="Gene3D" id="1.25.40.20">
    <property type="entry name" value="Ankyrin repeat-containing domain"/>
    <property type="match status" value="2"/>
</dbReference>